<gene>
    <name evidence="2" type="ORF">EV186_103840</name>
</gene>
<dbReference type="SUPFAM" id="SSF56112">
    <property type="entry name" value="Protein kinase-like (PK-like)"/>
    <property type="match status" value="1"/>
</dbReference>
<evidence type="ECO:0000259" key="1">
    <source>
        <dbReference type="Pfam" id="PF01636"/>
    </source>
</evidence>
<comment type="caution">
    <text evidence="2">The sequence shown here is derived from an EMBL/GenBank/DDBJ whole genome shotgun (WGS) entry which is preliminary data.</text>
</comment>
<keyword evidence="2" id="KW-0418">Kinase</keyword>
<dbReference type="Proteomes" id="UP000295444">
    <property type="component" value="Unassembled WGS sequence"/>
</dbReference>
<proteinExistence type="predicted"/>
<dbReference type="OrthoDB" id="3806873at2"/>
<sequence length="353" mass="40200">MTAVDEPGELRTEDAFDVAAVHSWLKGEVADLPSAPPEVRQYPGGASNLTYLLRYPDRELILRRPPAGHKAASAHDMRREFRVQRALKPVFPYVPTVLGFCDDQGVLGSDFYVMERIQGIILRSDPPPGLHLTEADAAGLGAALIDRLAELHRVDPAEAGLTELGKGAGYVRRQVEGWTRRYRAARTENVPDLEAVMAWLAEHQVDDVRTCVIHNDWRFDNAVLSPELDIIGVLDWEMATLGDPLMDLGGTLAYWVQADDDEVYQLARRQPSNLPGMPTRREMWDRYCKLMGLPTENYAFYQAFGLFRLAVIMQQIYYRFHNGQTTNPRFKDYWMFVGYMEWRCRQVIEHGGL</sequence>
<dbReference type="InterPro" id="IPR011009">
    <property type="entry name" value="Kinase-like_dom_sf"/>
</dbReference>
<dbReference type="InterPro" id="IPR041726">
    <property type="entry name" value="ACAD10_11_N"/>
</dbReference>
<dbReference type="AlphaFoldDB" id="A0A4R6SDZ3"/>
<reference evidence="2 3" key="1">
    <citation type="submission" date="2019-03" db="EMBL/GenBank/DDBJ databases">
        <title>Genomic Encyclopedia of Type Strains, Phase IV (KMG-IV): sequencing the most valuable type-strain genomes for metagenomic binning, comparative biology and taxonomic classification.</title>
        <authorList>
            <person name="Goeker M."/>
        </authorList>
    </citation>
    <scope>NUCLEOTIDE SEQUENCE [LARGE SCALE GENOMIC DNA]</scope>
    <source>
        <strain evidence="2 3">DSM 45361</strain>
    </source>
</reference>
<keyword evidence="2" id="KW-0808">Transferase</keyword>
<dbReference type="CDD" id="cd05154">
    <property type="entry name" value="ACAD10_11_N-like"/>
    <property type="match status" value="1"/>
</dbReference>
<keyword evidence="3" id="KW-1185">Reference proteome</keyword>
<dbReference type="Pfam" id="PF01636">
    <property type="entry name" value="APH"/>
    <property type="match status" value="1"/>
</dbReference>
<name>A0A4R6SDZ3_LABRH</name>
<dbReference type="Gene3D" id="3.30.200.20">
    <property type="entry name" value="Phosphorylase Kinase, domain 1"/>
    <property type="match status" value="1"/>
</dbReference>
<dbReference type="InterPro" id="IPR052898">
    <property type="entry name" value="ACAD10-like"/>
</dbReference>
<protein>
    <submittedName>
        <fullName evidence="2">Aminoglycoside phosphotransferase (APT) family kinase protein</fullName>
    </submittedName>
</protein>
<dbReference type="InterPro" id="IPR002575">
    <property type="entry name" value="Aminoglycoside_PTrfase"/>
</dbReference>
<dbReference type="GO" id="GO:0016301">
    <property type="term" value="F:kinase activity"/>
    <property type="evidence" value="ECO:0007669"/>
    <property type="project" value="UniProtKB-KW"/>
</dbReference>
<feature type="domain" description="Aminoglycoside phosphotransferase" evidence="1">
    <location>
        <begin position="38"/>
        <end position="280"/>
    </location>
</feature>
<accession>A0A4R6SDZ3</accession>
<dbReference type="RefSeq" id="WP_133851004.1">
    <property type="nucleotide sequence ID" value="NZ_SNXZ01000003.1"/>
</dbReference>
<dbReference type="Gene3D" id="3.90.1200.10">
    <property type="match status" value="1"/>
</dbReference>
<evidence type="ECO:0000313" key="2">
    <source>
        <dbReference type="EMBL" id="TDP97863.1"/>
    </source>
</evidence>
<dbReference type="EMBL" id="SNXZ01000003">
    <property type="protein sequence ID" value="TDP97863.1"/>
    <property type="molecule type" value="Genomic_DNA"/>
</dbReference>
<dbReference type="PANTHER" id="PTHR47829">
    <property type="entry name" value="HYDROLASE, PUTATIVE (AFU_ORTHOLOGUE AFUA_1G12880)-RELATED"/>
    <property type="match status" value="1"/>
</dbReference>
<dbReference type="PANTHER" id="PTHR47829:SF1">
    <property type="entry name" value="HAD FAMILY PHOSPHATASE"/>
    <property type="match status" value="1"/>
</dbReference>
<evidence type="ECO:0000313" key="3">
    <source>
        <dbReference type="Proteomes" id="UP000295444"/>
    </source>
</evidence>
<organism evidence="2 3">
    <name type="scientific">Labedaea rhizosphaerae</name>
    <dbReference type="NCBI Taxonomy" id="598644"/>
    <lineage>
        <taxon>Bacteria</taxon>
        <taxon>Bacillati</taxon>
        <taxon>Actinomycetota</taxon>
        <taxon>Actinomycetes</taxon>
        <taxon>Pseudonocardiales</taxon>
        <taxon>Pseudonocardiaceae</taxon>
        <taxon>Labedaea</taxon>
    </lineage>
</organism>